<feature type="binding site" evidence="5">
    <location>
        <begin position="105"/>
        <end position="108"/>
    </location>
    <ligand>
        <name>(6S)-5,6,7,8-tetrahydrofolate</name>
        <dbReference type="ChEBI" id="CHEBI:57453"/>
    </ligand>
</feature>
<dbReference type="SUPFAM" id="SSF50486">
    <property type="entry name" value="FMT C-terminal domain-like"/>
    <property type="match status" value="1"/>
</dbReference>
<reference evidence="9" key="1">
    <citation type="submission" date="2020-07" db="EMBL/GenBank/DDBJ databases">
        <title>Huge and variable diversity of episymbiotic CPR bacteria and DPANN archaea in groundwater ecosystems.</title>
        <authorList>
            <person name="He C.Y."/>
            <person name="Keren R."/>
            <person name="Whittaker M."/>
            <person name="Farag I.F."/>
            <person name="Doudna J."/>
            <person name="Cate J.H.D."/>
            <person name="Banfield J.F."/>
        </authorList>
    </citation>
    <scope>NUCLEOTIDE SEQUENCE</scope>
    <source>
        <strain evidence="9">NC_groundwater_763_Ag_S-0.2um_68_21</strain>
    </source>
</reference>
<dbReference type="PANTHER" id="PTHR11138:SF5">
    <property type="entry name" value="METHIONYL-TRNA FORMYLTRANSFERASE, MITOCHONDRIAL"/>
    <property type="match status" value="1"/>
</dbReference>
<evidence type="ECO:0000256" key="5">
    <source>
        <dbReference type="HAMAP-Rule" id="MF_00182"/>
    </source>
</evidence>
<dbReference type="InterPro" id="IPR011034">
    <property type="entry name" value="Formyl_transferase-like_C_sf"/>
</dbReference>
<dbReference type="InterPro" id="IPR041711">
    <property type="entry name" value="Met-tRNA-FMT_N"/>
</dbReference>
<dbReference type="Pfam" id="PF02911">
    <property type="entry name" value="Formyl_trans_C"/>
    <property type="match status" value="1"/>
</dbReference>
<evidence type="ECO:0000313" key="9">
    <source>
        <dbReference type="EMBL" id="MBI3128377.1"/>
    </source>
</evidence>
<dbReference type="InterPro" id="IPR002376">
    <property type="entry name" value="Formyl_transf_N"/>
</dbReference>
<feature type="domain" description="Formyl transferase N-terminal" evidence="7">
    <location>
        <begin position="1"/>
        <end position="175"/>
    </location>
</feature>
<dbReference type="AlphaFoldDB" id="A0A932HZX0"/>
<dbReference type="GO" id="GO:0005829">
    <property type="term" value="C:cytosol"/>
    <property type="evidence" value="ECO:0007669"/>
    <property type="project" value="TreeGrafter"/>
</dbReference>
<dbReference type="HAMAP" id="MF_00182">
    <property type="entry name" value="Formyl_trans"/>
    <property type="match status" value="1"/>
</dbReference>
<evidence type="ECO:0000256" key="2">
    <source>
        <dbReference type="ARBA" id="ARBA00012261"/>
    </source>
</evidence>
<keyword evidence="4 5" id="KW-0648">Protein biosynthesis</keyword>
<dbReference type="NCBIfam" id="TIGR00460">
    <property type="entry name" value="fmt"/>
    <property type="match status" value="1"/>
</dbReference>
<feature type="region of interest" description="Disordered" evidence="6">
    <location>
        <begin position="253"/>
        <end position="273"/>
    </location>
</feature>
<evidence type="ECO:0000256" key="3">
    <source>
        <dbReference type="ARBA" id="ARBA00022679"/>
    </source>
</evidence>
<dbReference type="Pfam" id="PF00551">
    <property type="entry name" value="Formyl_trans_N"/>
    <property type="match status" value="1"/>
</dbReference>
<comment type="similarity">
    <text evidence="1 5">Belongs to the Fmt family.</text>
</comment>
<gene>
    <name evidence="5" type="primary">fmt</name>
    <name evidence="9" type="ORF">HYZ11_12290</name>
</gene>
<organism evidence="9 10">
    <name type="scientific">Tectimicrobiota bacterium</name>
    <dbReference type="NCBI Taxonomy" id="2528274"/>
    <lineage>
        <taxon>Bacteria</taxon>
        <taxon>Pseudomonadati</taxon>
        <taxon>Nitrospinota/Tectimicrobiota group</taxon>
        <taxon>Candidatus Tectimicrobiota</taxon>
    </lineage>
</organism>
<protein>
    <recommendedName>
        <fullName evidence="2 5">Methionyl-tRNA formyltransferase</fullName>
        <ecNumber evidence="2 5">2.1.2.9</ecNumber>
    </recommendedName>
</protein>
<evidence type="ECO:0000256" key="6">
    <source>
        <dbReference type="SAM" id="MobiDB-lite"/>
    </source>
</evidence>
<dbReference type="InterPro" id="IPR036477">
    <property type="entry name" value="Formyl_transf_N_sf"/>
</dbReference>
<dbReference type="PANTHER" id="PTHR11138">
    <property type="entry name" value="METHIONYL-TRNA FORMYLTRANSFERASE"/>
    <property type="match status" value="1"/>
</dbReference>
<keyword evidence="3 5" id="KW-0808">Transferase</keyword>
<dbReference type="Gene3D" id="3.40.50.12230">
    <property type="match status" value="1"/>
</dbReference>
<comment type="function">
    <text evidence="5">Attaches a formyl group to the free amino group of methionyl-tRNA(fMet). The formyl group appears to play a dual role in the initiator identity of N-formylmethionyl-tRNA by promoting its recognition by IF2 and preventing the misappropriation of this tRNA by the elongation apparatus.</text>
</comment>
<dbReference type="InterPro" id="IPR005794">
    <property type="entry name" value="Fmt"/>
</dbReference>
<dbReference type="EMBL" id="JACPUR010000029">
    <property type="protein sequence ID" value="MBI3128377.1"/>
    <property type="molecule type" value="Genomic_DNA"/>
</dbReference>
<evidence type="ECO:0000259" key="7">
    <source>
        <dbReference type="Pfam" id="PF00551"/>
    </source>
</evidence>
<dbReference type="Proteomes" id="UP000782312">
    <property type="component" value="Unassembled WGS sequence"/>
</dbReference>
<dbReference type="InterPro" id="IPR005793">
    <property type="entry name" value="Formyl_trans_C"/>
</dbReference>
<name>A0A932HZX0_UNCTE</name>
<evidence type="ECO:0000313" key="10">
    <source>
        <dbReference type="Proteomes" id="UP000782312"/>
    </source>
</evidence>
<evidence type="ECO:0000259" key="8">
    <source>
        <dbReference type="Pfam" id="PF02911"/>
    </source>
</evidence>
<evidence type="ECO:0000256" key="4">
    <source>
        <dbReference type="ARBA" id="ARBA00022917"/>
    </source>
</evidence>
<dbReference type="EC" id="2.1.2.9" evidence="2 5"/>
<dbReference type="GO" id="GO:0004479">
    <property type="term" value="F:methionyl-tRNA formyltransferase activity"/>
    <property type="evidence" value="ECO:0007669"/>
    <property type="project" value="UniProtKB-UniRule"/>
</dbReference>
<comment type="caution">
    <text evidence="9">The sequence shown here is derived from an EMBL/GenBank/DDBJ whole genome shotgun (WGS) entry which is preliminary data.</text>
</comment>
<evidence type="ECO:0000256" key="1">
    <source>
        <dbReference type="ARBA" id="ARBA00010699"/>
    </source>
</evidence>
<comment type="catalytic activity">
    <reaction evidence="5">
        <text>L-methionyl-tRNA(fMet) + (6R)-10-formyltetrahydrofolate = N-formyl-L-methionyl-tRNA(fMet) + (6S)-5,6,7,8-tetrahydrofolate + H(+)</text>
        <dbReference type="Rhea" id="RHEA:24380"/>
        <dbReference type="Rhea" id="RHEA-COMP:9952"/>
        <dbReference type="Rhea" id="RHEA-COMP:9953"/>
        <dbReference type="ChEBI" id="CHEBI:15378"/>
        <dbReference type="ChEBI" id="CHEBI:57453"/>
        <dbReference type="ChEBI" id="CHEBI:78530"/>
        <dbReference type="ChEBI" id="CHEBI:78844"/>
        <dbReference type="ChEBI" id="CHEBI:195366"/>
        <dbReference type="EC" id="2.1.2.9"/>
    </reaction>
</comment>
<proteinExistence type="inferred from homology"/>
<sequence>MRVVFLGTPEFAVPALEAMIASPIEIAAVFTQPDRPSGRGRRVTPPPVKARALEAGLAVLQPERIRSTDIAPFAPDAVAVVAYGQILSRKFLGVPRLGAFNLHASLLPRWRGAAPIQRALLAGDRETGACVIRLVHELDAGPVLSRLVLPIGPRDTSEEIHDRLAAAGGPLLVETLLRLERGEAREEPQPEAGVTYAAKLGKEEAALDWSLPAEELDRRVRGLRPWPVAETAWPDGGTVRIWRAHPLQAEGRVPARPGEVLGPAVTPEGRGLRVRTGTGDLAILGLQPPGGKRMEAEAFLRGHPLPAGARLGAGK</sequence>
<dbReference type="InterPro" id="IPR044135">
    <property type="entry name" value="Met-tRNA-FMT_C"/>
</dbReference>
<dbReference type="CDD" id="cd08704">
    <property type="entry name" value="Met_tRNA_FMT_C"/>
    <property type="match status" value="1"/>
</dbReference>
<feature type="domain" description="Formyl transferase C-terminal" evidence="8">
    <location>
        <begin position="199"/>
        <end position="303"/>
    </location>
</feature>
<dbReference type="CDD" id="cd08646">
    <property type="entry name" value="FMT_core_Met-tRNA-FMT_N"/>
    <property type="match status" value="1"/>
</dbReference>
<accession>A0A932HZX0</accession>
<dbReference type="SUPFAM" id="SSF53328">
    <property type="entry name" value="Formyltransferase"/>
    <property type="match status" value="1"/>
</dbReference>